<accession>A0A5P8PNY7</accession>
<name>A0A5P8PNY7_9VIRU</name>
<organism evidence="1">
    <name type="scientific">Ruian virus</name>
    <dbReference type="NCBI Taxonomy" id="2656660"/>
    <lineage>
        <taxon>Viruses</taxon>
        <taxon>Riboviria</taxon>
    </lineage>
</organism>
<protein>
    <submittedName>
        <fullName evidence="1">Putative RNA dependent RNA polymerase</fullName>
    </submittedName>
</protein>
<proteinExistence type="predicted"/>
<sequence length="565" mass="62664">MESCSYDVGDTPKVNADWTAPARTGRLAIPRPADYQDVLDEWLGGVGVDVSGWHHSSAIEGELQTKALSMLFTHKDESKEVYDVDLIVDALILHMCDFETPELSGEDVTVEKLMDQPTNTCGSGPINVSPNFGAQRGSKSDLQAAAAKAAMEPVLHCHGRQPKDETLKRGKKLRFVIPASYSKQMLDVHFFGNKIYRHNTIVDGGAVGISRVKGNALKPLMKIYLVWAKNTEELTGETPSWEDFIEITSGQREDPNGLITDKANEMDCQAWEFTLNESSVVHEVYDLLECVNIKNLGDQSKKLLANTLAHTQVWFLKIEGHTGCFVTFKKASGELNTAGGNTARHRGGQNGAMAIYQRHGWATACSEDKCWICKKTRLKREQFPIGVLSMSYMGSTLYGDDDYAPDTPASGFFAKAMDAYIGTRTISEPKPYFATEEVDGAKFLQVELAIDECGKVVTKRARERVIAKLVKTPRARPAMLAAIVSACFEVGHDKELIAHLTDLFCMLREEVTEEEIERHLGEFVVKGDGVSMGRPPTHQEVILTQDGFFKPMLTVQRQLEHTHGF</sequence>
<evidence type="ECO:0000313" key="1">
    <source>
        <dbReference type="EMBL" id="QFR59047.1"/>
    </source>
</evidence>
<dbReference type="EMBL" id="MN371241">
    <property type="protein sequence ID" value="QFR59047.1"/>
    <property type="molecule type" value="Genomic_RNA"/>
</dbReference>
<reference evidence="1" key="1">
    <citation type="journal article" date="2020" name="Virus Evol.">
        <title>A new lineage of segmented RNA viruses infecting animals.</title>
        <authorList>
            <person name="Obbard D.J."/>
            <person name="Shi M."/>
            <person name="Roberts K.E."/>
            <person name="Longdon B."/>
            <person name="Dennis A.B."/>
        </authorList>
    </citation>
    <scope>NUCLEOTIDE SEQUENCE</scope>
    <source>
        <strain evidence="1">WZGZ14165</strain>
    </source>
</reference>